<feature type="compositionally biased region" description="Basic and acidic residues" evidence="1">
    <location>
        <begin position="46"/>
        <end position="59"/>
    </location>
</feature>
<feature type="compositionally biased region" description="Polar residues" evidence="1">
    <location>
        <begin position="18"/>
        <end position="28"/>
    </location>
</feature>
<organism evidence="5 6">
    <name type="scientific">Salibacterium lacus</name>
    <dbReference type="NCBI Taxonomy" id="1898109"/>
    <lineage>
        <taxon>Bacteria</taxon>
        <taxon>Bacillati</taxon>
        <taxon>Bacillota</taxon>
        <taxon>Bacilli</taxon>
        <taxon>Bacillales</taxon>
        <taxon>Bacillaceae</taxon>
    </lineage>
</organism>
<name>A0ABW5T7P2_9BACI</name>
<feature type="region of interest" description="Disordered" evidence="1">
    <location>
        <begin position="17"/>
        <end position="79"/>
    </location>
</feature>
<dbReference type="Pfam" id="PF11258">
    <property type="entry name" value="DUF3048"/>
    <property type="match status" value="1"/>
</dbReference>
<dbReference type="RefSeq" id="WP_380714184.1">
    <property type="nucleotide sequence ID" value="NZ_JBHUML010000005.1"/>
</dbReference>
<comment type="caution">
    <text evidence="5">The sequence shown here is derived from an EMBL/GenBank/DDBJ whole genome shotgun (WGS) entry which is preliminary data.</text>
</comment>
<feature type="domain" description="DUF3048" evidence="3">
    <location>
        <begin position="73"/>
        <end position="213"/>
    </location>
</feature>
<protein>
    <submittedName>
        <fullName evidence="5">DUF3048 domain-containing protein</fullName>
    </submittedName>
</protein>
<sequence>MKKMMWSGLAALVLTAGGCTSQESSTAPAETGTSHEEESAAEEETTPEKEEEQKEPVKDPEEEEPSYEAVEPLTGKGTNEVPAARPLAVMINNHPDARPQTGLTEADIVYEVLTEGELTRFLAIYQSGHPEKLGPVRSARGYFIDLAEGYDAMYVAHGWSPEAKRTLQGGAVPYLNGLFHDGTLFQRSTQRRAPHNSYISYEDALGGLESKGYELQKDVPANFYREEGFSAVSADTAEDVSVWYSDKYVVQFSYNQEDGTYERSSDNTAFAGENAAEQTEASNVLIVEAPHRVVDKAGRRQINLADGGSGLMLQNGEALDVQWRNEGGRLLPYKDGEKVPFQPGKTWINVIPASAGLEESVEGVES</sequence>
<evidence type="ECO:0000259" key="3">
    <source>
        <dbReference type="Pfam" id="PF11258"/>
    </source>
</evidence>
<keyword evidence="2" id="KW-0732">Signal</keyword>
<proteinExistence type="predicted"/>
<dbReference type="Pfam" id="PF17479">
    <property type="entry name" value="DUF3048_C"/>
    <property type="match status" value="1"/>
</dbReference>
<gene>
    <name evidence="5" type="ORF">ACFSUB_15570</name>
</gene>
<evidence type="ECO:0000313" key="6">
    <source>
        <dbReference type="Proteomes" id="UP001597520"/>
    </source>
</evidence>
<feature type="domain" description="DUF3048" evidence="4">
    <location>
        <begin position="241"/>
        <end position="348"/>
    </location>
</feature>
<accession>A0ABW5T7P2</accession>
<dbReference type="InterPro" id="IPR021416">
    <property type="entry name" value="DUF3048_N"/>
</dbReference>
<dbReference type="Gene3D" id="3.50.90.10">
    <property type="entry name" value="YerB-like"/>
    <property type="match status" value="1"/>
</dbReference>
<evidence type="ECO:0000313" key="5">
    <source>
        <dbReference type="EMBL" id="MFD2706880.1"/>
    </source>
</evidence>
<dbReference type="InterPro" id="IPR035328">
    <property type="entry name" value="DUF3048_C"/>
</dbReference>
<reference evidence="6" key="1">
    <citation type="journal article" date="2019" name="Int. J. Syst. Evol. Microbiol.">
        <title>The Global Catalogue of Microorganisms (GCM) 10K type strain sequencing project: providing services to taxonomists for standard genome sequencing and annotation.</title>
        <authorList>
            <consortium name="The Broad Institute Genomics Platform"/>
            <consortium name="The Broad Institute Genome Sequencing Center for Infectious Disease"/>
            <person name="Wu L."/>
            <person name="Ma J."/>
        </authorList>
    </citation>
    <scope>NUCLEOTIDE SEQUENCE [LARGE SCALE GENOMIC DNA]</scope>
    <source>
        <strain evidence="6">KCTC 33792</strain>
    </source>
</reference>
<evidence type="ECO:0000256" key="2">
    <source>
        <dbReference type="SAM" id="SignalP"/>
    </source>
</evidence>
<keyword evidence="6" id="KW-1185">Reference proteome</keyword>
<dbReference type="InterPro" id="IPR023158">
    <property type="entry name" value="YerB-like_sf"/>
</dbReference>
<feature type="signal peptide" evidence="2">
    <location>
        <begin position="1"/>
        <end position="21"/>
    </location>
</feature>
<dbReference type="SUPFAM" id="SSF159774">
    <property type="entry name" value="YerB-like"/>
    <property type="match status" value="1"/>
</dbReference>
<evidence type="ECO:0000256" key="1">
    <source>
        <dbReference type="SAM" id="MobiDB-lite"/>
    </source>
</evidence>
<dbReference type="EMBL" id="JBHUML010000005">
    <property type="protein sequence ID" value="MFD2706880.1"/>
    <property type="molecule type" value="Genomic_DNA"/>
</dbReference>
<dbReference type="Proteomes" id="UP001597520">
    <property type="component" value="Unassembled WGS sequence"/>
</dbReference>
<evidence type="ECO:0000259" key="4">
    <source>
        <dbReference type="Pfam" id="PF17479"/>
    </source>
</evidence>
<dbReference type="PROSITE" id="PS51257">
    <property type="entry name" value="PROKAR_LIPOPROTEIN"/>
    <property type="match status" value="1"/>
</dbReference>
<feature type="chain" id="PRO_5046637271" evidence="2">
    <location>
        <begin position="22"/>
        <end position="366"/>
    </location>
</feature>